<proteinExistence type="predicted"/>
<keyword evidence="3" id="KW-1185">Reference proteome</keyword>
<feature type="signal peptide" evidence="1">
    <location>
        <begin position="1"/>
        <end position="23"/>
    </location>
</feature>
<dbReference type="RefSeq" id="WP_160991475.1">
    <property type="nucleotide sequence ID" value="NZ_WWCO01000012.1"/>
</dbReference>
<evidence type="ECO:0008006" key="4">
    <source>
        <dbReference type="Google" id="ProtNLM"/>
    </source>
</evidence>
<evidence type="ECO:0000313" key="2">
    <source>
        <dbReference type="EMBL" id="MYM36098.1"/>
    </source>
</evidence>
<gene>
    <name evidence="2" type="ORF">GTP38_17335</name>
</gene>
<reference evidence="2 3" key="1">
    <citation type="submission" date="2019-12" db="EMBL/GenBank/DDBJ databases">
        <title>Novel species isolated from a subtropical stream in China.</title>
        <authorList>
            <person name="Lu H."/>
        </authorList>
    </citation>
    <scope>NUCLEOTIDE SEQUENCE [LARGE SCALE GENOMIC DNA]</scope>
    <source>
        <strain evidence="2 3">FT94W</strain>
    </source>
</reference>
<protein>
    <recommendedName>
        <fullName evidence="4">DUF3757 domain-containing protein</fullName>
    </recommendedName>
</protein>
<organism evidence="2 3">
    <name type="scientific">Duganella lactea</name>
    <dbReference type="NCBI Taxonomy" id="2692173"/>
    <lineage>
        <taxon>Bacteria</taxon>
        <taxon>Pseudomonadati</taxon>
        <taxon>Pseudomonadota</taxon>
        <taxon>Betaproteobacteria</taxon>
        <taxon>Burkholderiales</taxon>
        <taxon>Oxalobacteraceae</taxon>
        <taxon>Telluria group</taxon>
        <taxon>Duganella</taxon>
    </lineage>
</organism>
<dbReference type="EMBL" id="WWCO01000012">
    <property type="protein sequence ID" value="MYM36098.1"/>
    <property type="molecule type" value="Genomic_DNA"/>
</dbReference>
<comment type="caution">
    <text evidence="2">The sequence shown here is derived from an EMBL/GenBank/DDBJ whole genome shotgun (WGS) entry which is preliminary data.</text>
</comment>
<keyword evidence="1" id="KW-0732">Signal</keyword>
<dbReference type="Proteomes" id="UP000449678">
    <property type="component" value="Unassembled WGS sequence"/>
</dbReference>
<evidence type="ECO:0000256" key="1">
    <source>
        <dbReference type="SAM" id="SignalP"/>
    </source>
</evidence>
<name>A0ABW9VBS9_9BURK</name>
<feature type="chain" id="PRO_5045224175" description="DUF3757 domain-containing protein" evidence="1">
    <location>
        <begin position="24"/>
        <end position="141"/>
    </location>
</feature>
<evidence type="ECO:0000313" key="3">
    <source>
        <dbReference type="Proteomes" id="UP000449678"/>
    </source>
</evidence>
<sequence length="141" mass="15696">MIFKRVFGVLAVFTALIASGAVAGELQLSGCTTPPPDAAGRTIKSSHPHLPGMKWVPARIDDDYTGCVYVWFICDDDEKLLYHIGRFERGGLLASAMFVDDDMPAVSCRAADKEAPEQYGCKRSDGFWRDFRKYQDMPDPK</sequence>
<accession>A0ABW9VBS9</accession>